<evidence type="ECO:0000313" key="2">
    <source>
        <dbReference type="Proteomes" id="UP000233469"/>
    </source>
</evidence>
<evidence type="ECO:0000313" key="1">
    <source>
        <dbReference type="EMBL" id="PKK60574.1"/>
    </source>
</evidence>
<sequence>MPEQSESNMLSSIFFLIYGINTKEISLLKPFLVVFLYITIQPVQELKPTISQMVDLHIVHIIILYISSGTYPDNPKLTQKSRKKDTPQYPIPDNYIYVMQLSSWKENRTKWGVNSTKSSTAVFLEKINCKHSTKVSGPRLFGFDIEPLYI</sequence>
<reference evidence="1 2" key="2">
    <citation type="submission" date="2017-10" db="EMBL/GenBank/DDBJ databases">
        <title>Extensive intraspecific genome diversity in a model arbuscular mycorrhizal fungus.</title>
        <authorList>
            <person name="Chen E.C.H."/>
            <person name="Morin E."/>
            <person name="Baudet D."/>
            <person name="Noel J."/>
            <person name="Ndikumana S."/>
            <person name="Charron P."/>
            <person name="St-Onge C."/>
            <person name="Giorgi J."/>
            <person name="Grigoriev I.V."/>
            <person name="Roux C."/>
            <person name="Martin F.M."/>
            <person name="Corradi N."/>
        </authorList>
    </citation>
    <scope>NUCLEOTIDE SEQUENCE [LARGE SCALE GENOMIC DNA]</scope>
    <source>
        <strain evidence="1 2">C2</strain>
    </source>
</reference>
<dbReference type="VEuPathDB" id="FungiDB:RhiirA1_536120"/>
<dbReference type="EMBL" id="LLXL01002542">
    <property type="protein sequence ID" value="PKK60574.1"/>
    <property type="molecule type" value="Genomic_DNA"/>
</dbReference>
<dbReference type="Proteomes" id="UP000233469">
    <property type="component" value="Unassembled WGS sequence"/>
</dbReference>
<comment type="caution">
    <text evidence="1">The sequence shown here is derived from an EMBL/GenBank/DDBJ whole genome shotgun (WGS) entry which is preliminary data.</text>
</comment>
<organism evidence="1 2">
    <name type="scientific">Rhizophagus irregularis</name>
    <dbReference type="NCBI Taxonomy" id="588596"/>
    <lineage>
        <taxon>Eukaryota</taxon>
        <taxon>Fungi</taxon>
        <taxon>Fungi incertae sedis</taxon>
        <taxon>Mucoromycota</taxon>
        <taxon>Glomeromycotina</taxon>
        <taxon>Glomeromycetes</taxon>
        <taxon>Glomerales</taxon>
        <taxon>Glomeraceae</taxon>
        <taxon>Rhizophagus</taxon>
    </lineage>
</organism>
<proteinExistence type="predicted"/>
<reference evidence="1 2" key="1">
    <citation type="submission" date="2016-04" db="EMBL/GenBank/DDBJ databases">
        <title>Genome analyses suggest a sexual origin of heterokaryosis in a supposedly ancient asexual fungus.</title>
        <authorList>
            <person name="Ropars J."/>
            <person name="Sedzielewska K."/>
            <person name="Noel J."/>
            <person name="Charron P."/>
            <person name="Farinelli L."/>
            <person name="Marton T."/>
            <person name="Kruger M."/>
            <person name="Pelin A."/>
            <person name="Brachmann A."/>
            <person name="Corradi N."/>
        </authorList>
    </citation>
    <scope>NUCLEOTIDE SEQUENCE [LARGE SCALE GENOMIC DNA]</scope>
    <source>
        <strain evidence="1 2">C2</strain>
    </source>
</reference>
<dbReference type="AlphaFoldDB" id="A0A2N1MG22"/>
<protein>
    <submittedName>
        <fullName evidence="1">Uncharacterized protein</fullName>
    </submittedName>
</protein>
<dbReference type="VEuPathDB" id="FungiDB:FUN_012721"/>
<name>A0A2N1MG22_9GLOM</name>
<accession>A0A2N1MG22</accession>
<gene>
    <name evidence="1" type="ORF">RhiirC2_856776</name>
</gene>